<organism evidence="9 10">
    <name type="scientific">Hoylesella enoeca</name>
    <dbReference type="NCBI Taxonomy" id="76123"/>
    <lineage>
        <taxon>Bacteria</taxon>
        <taxon>Pseudomonadati</taxon>
        <taxon>Bacteroidota</taxon>
        <taxon>Bacteroidia</taxon>
        <taxon>Bacteroidales</taxon>
        <taxon>Prevotellaceae</taxon>
        <taxon>Hoylesella</taxon>
    </lineage>
</organism>
<comment type="similarity">
    <text evidence="7">Belongs to the radical SAM superfamily. Anaerobic sulfatase-maturating enzyme family.</text>
</comment>
<dbReference type="KEGG" id="peo:AS203_07430"/>
<dbReference type="RefSeq" id="WP_060544340.1">
    <property type="nucleotide sequence ID" value="NZ_CP013195.1"/>
</dbReference>
<dbReference type="InterPro" id="IPR023867">
    <property type="entry name" value="Sulphatase_maturase_rSAM"/>
</dbReference>
<evidence type="ECO:0000313" key="10">
    <source>
        <dbReference type="Proteomes" id="UP000056252"/>
    </source>
</evidence>
<dbReference type="SFLD" id="SFLDG01384">
    <property type="entry name" value="thioether_bond_formation_requi"/>
    <property type="match status" value="1"/>
</dbReference>
<dbReference type="STRING" id="76123.AS203_07430"/>
<dbReference type="NCBIfam" id="TIGR04148">
    <property type="entry name" value="GG_samocin_CFB"/>
    <property type="match status" value="1"/>
</dbReference>
<dbReference type="InterPro" id="IPR026407">
    <property type="entry name" value="SAM_GG-Bacter"/>
</dbReference>
<protein>
    <submittedName>
        <fullName evidence="9">Radical SAM peptide maturase</fullName>
    </submittedName>
</protein>
<dbReference type="GO" id="GO:0051539">
    <property type="term" value="F:4 iron, 4 sulfur cluster binding"/>
    <property type="evidence" value="ECO:0007669"/>
    <property type="project" value="UniProtKB-KW"/>
</dbReference>
<dbReference type="AlphaFoldDB" id="A0A0S2KKU0"/>
<dbReference type="GO" id="GO:0046872">
    <property type="term" value="F:metal ion binding"/>
    <property type="evidence" value="ECO:0007669"/>
    <property type="project" value="UniProtKB-KW"/>
</dbReference>
<evidence type="ECO:0000313" key="9">
    <source>
        <dbReference type="EMBL" id="ALO48929.1"/>
    </source>
</evidence>
<keyword evidence="6" id="KW-0411">Iron-sulfur</keyword>
<dbReference type="PANTHER" id="PTHR43273:SF3">
    <property type="entry name" value="ANAEROBIC SULFATASE-MATURATING ENZYME HOMOLOG ASLB-RELATED"/>
    <property type="match status" value="1"/>
</dbReference>
<dbReference type="GO" id="GO:0016491">
    <property type="term" value="F:oxidoreductase activity"/>
    <property type="evidence" value="ECO:0007669"/>
    <property type="project" value="InterPro"/>
</dbReference>
<name>A0A0S2KKU0_9BACT</name>
<dbReference type="EMBL" id="CP013195">
    <property type="protein sequence ID" value="ALO48929.1"/>
    <property type="molecule type" value="Genomic_DNA"/>
</dbReference>
<dbReference type="InterPro" id="IPR013785">
    <property type="entry name" value="Aldolase_TIM"/>
</dbReference>
<dbReference type="CDD" id="cd01335">
    <property type="entry name" value="Radical_SAM"/>
    <property type="match status" value="1"/>
</dbReference>
<reference evidence="10" key="1">
    <citation type="submission" date="2015-11" db="EMBL/GenBank/DDBJ databases">
        <authorList>
            <person name="Holder M.E."/>
            <person name="Ajami N.J."/>
            <person name="Petrosino J.F."/>
        </authorList>
    </citation>
    <scope>NUCLEOTIDE SEQUENCE [LARGE SCALE GENOMIC DNA]</scope>
    <source>
        <strain evidence="10">F0113</strain>
    </source>
</reference>
<proteinExistence type="inferred from homology"/>
<keyword evidence="5" id="KW-0408">Iron</keyword>
<dbReference type="SFLD" id="SFLDG01386">
    <property type="entry name" value="main_SPASM_domain-containing"/>
    <property type="match status" value="1"/>
</dbReference>
<evidence type="ECO:0000256" key="4">
    <source>
        <dbReference type="ARBA" id="ARBA00022723"/>
    </source>
</evidence>
<keyword evidence="10" id="KW-1185">Reference proteome</keyword>
<evidence type="ECO:0000256" key="1">
    <source>
        <dbReference type="ARBA" id="ARBA00001966"/>
    </source>
</evidence>
<dbReference type="PANTHER" id="PTHR43273">
    <property type="entry name" value="ANAEROBIC SULFATASE-MATURATING ENZYME HOMOLOG ASLB-RELATED"/>
    <property type="match status" value="1"/>
</dbReference>
<dbReference type="InterPro" id="IPR000385">
    <property type="entry name" value="MoaA_NifB_PqqE_Fe-S-bd_CS"/>
</dbReference>
<evidence type="ECO:0000256" key="5">
    <source>
        <dbReference type="ARBA" id="ARBA00023004"/>
    </source>
</evidence>
<dbReference type="SUPFAM" id="SSF102114">
    <property type="entry name" value="Radical SAM enzymes"/>
    <property type="match status" value="1"/>
</dbReference>
<dbReference type="InterPro" id="IPR007197">
    <property type="entry name" value="rSAM"/>
</dbReference>
<dbReference type="SFLD" id="SFLDS00029">
    <property type="entry name" value="Radical_SAM"/>
    <property type="match status" value="1"/>
</dbReference>
<accession>A0A0S2KKU0</accession>
<evidence type="ECO:0000256" key="3">
    <source>
        <dbReference type="ARBA" id="ARBA00022691"/>
    </source>
</evidence>
<dbReference type="Proteomes" id="UP000056252">
    <property type="component" value="Chromosome"/>
</dbReference>
<evidence type="ECO:0000256" key="6">
    <source>
        <dbReference type="ARBA" id="ARBA00023014"/>
    </source>
</evidence>
<keyword evidence="4" id="KW-0479">Metal-binding</keyword>
<dbReference type="SFLD" id="SFLDG01067">
    <property type="entry name" value="SPASM/twitch_domain_containing"/>
    <property type="match status" value="1"/>
</dbReference>
<dbReference type="PROSITE" id="PS51918">
    <property type="entry name" value="RADICAL_SAM"/>
    <property type="match status" value="1"/>
</dbReference>
<dbReference type="OrthoDB" id="9763993at2"/>
<dbReference type="Gene3D" id="3.20.20.70">
    <property type="entry name" value="Aldolase class I"/>
    <property type="match status" value="1"/>
</dbReference>
<dbReference type="Pfam" id="PF04055">
    <property type="entry name" value="Radical_SAM"/>
    <property type="match status" value="1"/>
</dbReference>
<evidence type="ECO:0000259" key="8">
    <source>
        <dbReference type="PROSITE" id="PS51918"/>
    </source>
</evidence>
<comment type="cofactor">
    <cofactor evidence="1">
        <name>[4Fe-4S] cluster</name>
        <dbReference type="ChEBI" id="CHEBI:49883"/>
    </cofactor>
</comment>
<dbReference type="InterPro" id="IPR058240">
    <property type="entry name" value="rSAM_sf"/>
</dbReference>
<evidence type="ECO:0000256" key="2">
    <source>
        <dbReference type="ARBA" id="ARBA00022485"/>
    </source>
</evidence>
<keyword evidence="3" id="KW-0949">S-adenosyl-L-methionine</keyword>
<feature type="domain" description="Radical SAM core" evidence="8">
    <location>
        <begin position="14"/>
        <end position="249"/>
    </location>
</feature>
<sequence length="417" mass="48824">MKEYLKPDDIRKCLANTPQVTFEVTDACNLRCEYCGYGKFYSDYDERKSQMLSTPKVIKFIDFLIDLWNSTFNTSVNQNVYISFYGGEPLLNFPFIRKIVNHLQTANCKTRKFTFSMTTNAILLDRFMGYLVEHDFDLLISLDGNEYNTSYRIDANGKNSFDRIVKNVDKLKEKYPRYFEDHVNFNAVLHNRNSFDSIYSFFKERYNKIPSIGELNATGIRKEMIEEFNKTYKNSTESLLQSEHYSEIEKDMFLKSPTFHSATVFLMQYSKFRYENYNELLYGKTSEKLIFPTGTCLPFAKKVFITVNGKILPCERIGHQFALGKIDGSKIDLDFEAISQKYNAYYAKMDHVCSKCHNKKACTQCLFNLPEIDENETPECLGFMDKKDVEMYSNAQYSFLARNPEAYDRIMNDVIIE</sequence>
<evidence type="ECO:0000256" key="7">
    <source>
        <dbReference type="ARBA" id="ARBA00023601"/>
    </source>
</evidence>
<keyword evidence="2" id="KW-0004">4Fe-4S</keyword>
<dbReference type="PROSITE" id="PS01305">
    <property type="entry name" value="MOAA_NIFB_PQQE"/>
    <property type="match status" value="1"/>
</dbReference>
<gene>
    <name evidence="9" type="ORF">AS203_07430</name>
</gene>